<dbReference type="EMBL" id="RBEE01000043">
    <property type="protein sequence ID" value="RNL50720.1"/>
    <property type="molecule type" value="Genomic_DNA"/>
</dbReference>
<dbReference type="AlphaFoldDB" id="A0A3N0BPA2"/>
<dbReference type="Proteomes" id="UP000274046">
    <property type="component" value="Unassembled WGS sequence"/>
</dbReference>
<name>A0A3N0BPA2_9SPHI</name>
<evidence type="ECO:0000256" key="1">
    <source>
        <dbReference type="SAM" id="Phobius"/>
    </source>
</evidence>
<gene>
    <name evidence="2" type="ORF">D7004_17665</name>
</gene>
<keyword evidence="1" id="KW-1133">Transmembrane helix</keyword>
<proteinExistence type="predicted"/>
<feature type="transmembrane region" description="Helical" evidence="1">
    <location>
        <begin position="6"/>
        <end position="25"/>
    </location>
</feature>
<keyword evidence="1" id="KW-0472">Membrane</keyword>
<evidence type="ECO:0000313" key="3">
    <source>
        <dbReference type="Proteomes" id="UP000274046"/>
    </source>
</evidence>
<comment type="caution">
    <text evidence="2">The sequence shown here is derived from an EMBL/GenBank/DDBJ whole genome shotgun (WGS) entry which is preliminary data.</text>
</comment>
<reference evidence="2 3" key="1">
    <citation type="submission" date="2018-10" db="EMBL/GenBank/DDBJ databases">
        <title>Genome sequencing of Pedobacter jejuensis TNB23.</title>
        <authorList>
            <person name="Cho Y.-J."/>
            <person name="Cho A."/>
            <person name="Kim O.-S."/>
        </authorList>
    </citation>
    <scope>NUCLEOTIDE SEQUENCE [LARGE SCALE GENOMIC DNA]</scope>
    <source>
        <strain evidence="2 3">TNB23</strain>
    </source>
</reference>
<organism evidence="2 3">
    <name type="scientific">Pedobacter jejuensis</name>
    <dbReference type="NCBI Taxonomy" id="1268550"/>
    <lineage>
        <taxon>Bacteria</taxon>
        <taxon>Pseudomonadati</taxon>
        <taxon>Bacteroidota</taxon>
        <taxon>Sphingobacteriia</taxon>
        <taxon>Sphingobacteriales</taxon>
        <taxon>Sphingobacteriaceae</taxon>
        <taxon>Pedobacter</taxon>
    </lineage>
</organism>
<protein>
    <submittedName>
        <fullName evidence="2">Uncharacterized protein</fullName>
    </submittedName>
</protein>
<accession>A0A3N0BPA2</accession>
<keyword evidence="1" id="KW-0812">Transmembrane</keyword>
<evidence type="ECO:0000313" key="2">
    <source>
        <dbReference type="EMBL" id="RNL50720.1"/>
    </source>
</evidence>
<feature type="transmembrane region" description="Helical" evidence="1">
    <location>
        <begin position="37"/>
        <end position="60"/>
    </location>
</feature>
<sequence length="67" mass="7810">MVDFILLIIGILQSIFGFILIRKYYYQIRDLTWYDTLFLTSLSLFLLSFIIFGMGVAVALNKLLKVL</sequence>
<keyword evidence="3" id="KW-1185">Reference proteome</keyword>